<keyword evidence="2 3" id="KW-0802">TPR repeat</keyword>
<protein>
    <submittedName>
        <fullName evidence="5">Tetratricopeptide repeat protein</fullName>
    </submittedName>
</protein>
<keyword evidence="1" id="KW-0677">Repeat</keyword>
<evidence type="ECO:0000313" key="6">
    <source>
        <dbReference type="Proteomes" id="UP000244090"/>
    </source>
</evidence>
<feature type="chain" id="PRO_5015713174" evidence="4">
    <location>
        <begin position="22"/>
        <end position="428"/>
    </location>
</feature>
<comment type="caution">
    <text evidence="5">The sequence shown here is derived from an EMBL/GenBank/DDBJ whole genome shotgun (WGS) entry which is preliminary data.</text>
</comment>
<evidence type="ECO:0000256" key="2">
    <source>
        <dbReference type="ARBA" id="ARBA00022803"/>
    </source>
</evidence>
<feature type="signal peptide" evidence="4">
    <location>
        <begin position="1"/>
        <end position="21"/>
    </location>
</feature>
<dbReference type="OrthoDB" id="1149028at2"/>
<evidence type="ECO:0000313" key="5">
    <source>
        <dbReference type="EMBL" id="PTX62727.1"/>
    </source>
</evidence>
<organism evidence="5 6">
    <name type="scientific">Kordia periserrulae</name>
    <dbReference type="NCBI Taxonomy" id="701523"/>
    <lineage>
        <taxon>Bacteria</taxon>
        <taxon>Pseudomonadati</taxon>
        <taxon>Bacteroidota</taxon>
        <taxon>Flavobacteriia</taxon>
        <taxon>Flavobacteriales</taxon>
        <taxon>Flavobacteriaceae</taxon>
        <taxon>Kordia</taxon>
    </lineage>
</organism>
<dbReference type="PROSITE" id="PS50005">
    <property type="entry name" value="TPR"/>
    <property type="match status" value="1"/>
</dbReference>
<dbReference type="AlphaFoldDB" id="A0A2T6C3A7"/>
<dbReference type="RefSeq" id="WP_108113712.1">
    <property type="nucleotide sequence ID" value="NZ_QBKT01000002.1"/>
</dbReference>
<dbReference type="EMBL" id="QBKT01000002">
    <property type="protein sequence ID" value="PTX62727.1"/>
    <property type="molecule type" value="Genomic_DNA"/>
</dbReference>
<dbReference type="Gene3D" id="1.25.40.10">
    <property type="entry name" value="Tetratricopeptide repeat domain"/>
    <property type="match status" value="2"/>
</dbReference>
<dbReference type="Pfam" id="PF14559">
    <property type="entry name" value="TPR_19"/>
    <property type="match status" value="1"/>
</dbReference>
<evidence type="ECO:0000256" key="3">
    <source>
        <dbReference type="PROSITE-ProRule" id="PRU00339"/>
    </source>
</evidence>
<dbReference type="SMART" id="SM00028">
    <property type="entry name" value="TPR"/>
    <property type="match status" value="3"/>
</dbReference>
<proteinExistence type="predicted"/>
<gene>
    <name evidence="5" type="ORF">C8N46_102124</name>
</gene>
<dbReference type="PROSITE" id="PS50293">
    <property type="entry name" value="TPR_REGION"/>
    <property type="match status" value="1"/>
</dbReference>
<keyword evidence="6" id="KW-1185">Reference proteome</keyword>
<accession>A0A2T6C3A7</accession>
<dbReference type="PANTHER" id="PTHR44943:SF10">
    <property type="match status" value="1"/>
</dbReference>
<evidence type="ECO:0000256" key="4">
    <source>
        <dbReference type="SAM" id="SignalP"/>
    </source>
</evidence>
<name>A0A2T6C3A7_9FLAO</name>
<dbReference type="InterPro" id="IPR051685">
    <property type="entry name" value="Ycf3/AcsC/BcsC/TPR_MFPF"/>
</dbReference>
<dbReference type="SUPFAM" id="SSF48452">
    <property type="entry name" value="TPR-like"/>
    <property type="match status" value="2"/>
</dbReference>
<dbReference type="Proteomes" id="UP000244090">
    <property type="component" value="Unassembled WGS sequence"/>
</dbReference>
<keyword evidence="4" id="KW-0732">Signal</keyword>
<feature type="repeat" description="TPR" evidence="3">
    <location>
        <begin position="299"/>
        <end position="332"/>
    </location>
</feature>
<dbReference type="InterPro" id="IPR019734">
    <property type="entry name" value="TPR_rpt"/>
</dbReference>
<evidence type="ECO:0000256" key="1">
    <source>
        <dbReference type="ARBA" id="ARBA00022737"/>
    </source>
</evidence>
<sequence>MKKTVLIFSALLITAFSFAQKKELKAAEKALKKENLAEAKTILEGLSGTIESSDAKYVAKYYFLKGQTYQNMADKGMDVNNSLKIAGEAYNKLLAYEKEQKSFEYTKEAKPNLQTMVGKLVDKAIDAQNAKENAKASDFLHMAYVLQPDNKNLLYFAASNSISAKDYDKALKYYEELKDAQYTGVETKYYAVNVATGEKESFTDKNFRDISIKAKSHKNPTQEKTKSRLPEIVKNISWIYTNHVGDNDKALAAVEEAIKVSPDDPSLLLTKGNLYYKMGDTAKFKEIMQEIITKNPNDVDSYYNIGVISAENGDVEEARASYRKVLELDPGYVNAAINLSKTYLDEASDIVDKMNKLGNSSADNKKFAEYQDQQIVLYKESLKVLEGIIETVPEDVGILKQLKGLYSFLGEDEKYKKVKAKLAELGEQ</sequence>
<dbReference type="PANTHER" id="PTHR44943">
    <property type="entry name" value="CELLULOSE SYNTHASE OPERON PROTEIN C"/>
    <property type="match status" value="1"/>
</dbReference>
<dbReference type="InterPro" id="IPR011990">
    <property type="entry name" value="TPR-like_helical_dom_sf"/>
</dbReference>
<reference evidence="5 6" key="1">
    <citation type="submission" date="2018-04" db="EMBL/GenBank/DDBJ databases">
        <title>Genomic Encyclopedia of Archaeal and Bacterial Type Strains, Phase II (KMG-II): from individual species to whole genera.</title>
        <authorList>
            <person name="Goeker M."/>
        </authorList>
    </citation>
    <scope>NUCLEOTIDE SEQUENCE [LARGE SCALE GENOMIC DNA]</scope>
    <source>
        <strain evidence="5 6">DSM 25731</strain>
    </source>
</reference>